<dbReference type="Gene3D" id="3.40.50.970">
    <property type="match status" value="1"/>
</dbReference>
<sequence length="181" mass="19618">AGGDGDGYGIGLNHLMHAARRNLNLLYLVMDNGVYGNTKGQTSPTSPIGYQSGTTPKGSHDMPVQPLSISWAAGASWIAQGFSGDVKQLTDLIVQGISHPGFSLLNVFSPCVVFNRAFGYEFYREHVTAISKPAADAAEFFRITAENRFATGVLWSLNRPVAPSMLPQLRPATSDFFRRIL</sequence>
<dbReference type="GO" id="GO:0016625">
    <property type="term" value="F:oxidoreductase activity, acting on the aldehyde or oxo group of donors, iron-sulfur protein as acceptor"/>
    <property type="evidence" value="ECO:0007669"/>
    <property type="project" value="UniProtKB-ARBA"/>
</dbReference>
<reference evidence="4 5" key="1">
    <citation type="journal article" date="2014" name="BMC Genomics">
        <title>Comparison of environmental and isolate Sulfobacillus genomes reveals diverse carbon, sulfur, nitrogen, and hydrogen metabolisms.</title>
        <authorList>
            <person name="Justice N.B."/>
            <person name="Norman A."/>
            <person name="Brown C.T."/>
            <person name="Singh A."/>
            <person name="Thomas B.C."/>
            <person name="Banfield J.F."/>
        </authorList>
    </citation>
    <scope>NUCLEOTIDE SEQUENCE [LARGE SCALE GENOMIC DNA]</scope>
    <source>
        <strain evidence="4">AMDSBA4</strain>
    </source>
</reference>
<dbReference type="EMBL" id="PXYW01000116">
    <property type="protein sequence ID" value="PSR26930.1"/>
    <property type="molecule type" value="Genomic_DNA"/>
</dbReference>
<name>A0A2T2WXG2_9FIRM</name>
<organism evidence="4 5">
    <name type="scientific">Sulfobacillus benefaciens</name>
    <dbReference type="NCBI Taxonomy" id="453960"/>
    <lineage>
        <taxon>Bacteria</taxon>
        <taxon>Bacillati</taxon>
        <taxon>Bacillota</taxon>
        <taxon>Clostridia</taxon>
        <taxon>Eubacteriales</taxon>
        <taxon>Clostridiales Family XVII. Incertae Sedis</taxon>
        <taxon>Sulfobacillus</taxon>
    </lineage>
</organism>
<feature type="domain" description="Thiamine pyrophosphate enzyme TPP-binding" evidence="3">
    <location>
        <begin position="2"/>
        <end position="107"/>
    </location>
</feature>
<dbReference type="SUPFAM" id="SSF52518">
    <property type="entry name" value="Thiamin diphosphate-binding fold (THDP-binding)"/>
    <property type="match status" value="1"/>
</dbReference>
<feature type="non-terminal residue" evidence="4">
    <location>
        <position position="1"/>
    </location>
</feature>
<dbReference type="PANTHER" id="PTHR48084">
    <property type="entry name" value="2-OXOGLUTARATE OXIDOREDUCTASE SUBUNIT KORB-RELATED"/>
    <property type="match status" value="1"/>
</dbReference>
<evidence type="ECO:0000313" key="5">
    <source>
        <dbReference type="Proteomes" id="UP000242972"/>
    </source>
</evidence>
<dbReference type="GO" id="GO:0030976">
    <property type="term" value="F:thiamine pyrophosphate binding"/>
    <property type="evidence" value="ECO:0007669"/>
    <property type="project" value="InterPro"/>
</dbReference>
<dbReference type="InterPro" id="IPR011766">
    <property type="entry name" value="TPP_enzyme_TPP-bd"/>
</dbReference>
<feature type="compositionally biased region" description="Polar residues" evidence="2">
    <location>
        <begin position="39"/>
        <end position="57"/>
    </location>
</feature>
<evidence type="ECO:0000256" key="2">
    <source>
        <dbReference type="SAM" id="MobiDB-lite"/>
    </source>
</evidence>
<proteinExistence type="predicted"/>
<dbReference type="InterPro" id="IPR029061">
    <property type="entry name" value="THDP-binding"/>
</dbReference>
<evidence type="ECO:0000313" key="4">
    <source>
        <dbReference type="EMBL" id="PSR26930.1"/>
    </source>
</evidence>
<keyword evidence="1" id="KW-0560">Oxidoreductase</keyword>
<evidence type="ECO:0000256" key="1">
    <source>
        <dbReference type="ARBA" id="ARBA00023002"/>
    </source>
</evidence>
<gene>
    <name evidence="4" type="ORF">C7B46_19700</name>
</gene>
<dbReference type="PANTHER" id="PTHR48084:SF4">
    <property type="entry name" value="2-OXOGLUTARATE OXIDOREDUCTASE SUBUNIT KORB"/>
    <property type="match status" value="1"/>
</dbReference>
<comment type="caution">
    <text evidence="4">The sequence shown here is derived from an EMBL/GenBank/DDBJ whole genome shotgun (WGS) entry which is preliminary data.</text>
</comment>
<dbReference type="Pfam" id="PF02775">
    <property type="entry name" value="TPP_enzyme_C"/>
    <property type="match status" value="1"/>
</dbReference>
<dbReference type="InterPro" id="IPR051457">
    <property type="entry name" value="2-oxoacid:Fd_oxidoreductase"/>
</dbReference>
<accession>A0A2T2WXG2</accession>
<protein>
    <submittedName>
        <fullName evidence="4">2-oxoacid ferredoxin oxidoreductase</fullName>
    </submittedName>
</protein>
<evidence type="ECO:0000259" key="3">
    <source>
        <dbReference type="Pfam" id="PF02775"/>
    </source>
</evidence>
<dbReference type="Proteomes" id="UP000242972">
    <property type="component" value="Unassembled WGS sequence"/>
</dbReference>
<feature type="region of interest" description="Disordered" evidence="2">
    <location>
        <begin position="39"/>
        <end position="60"/>
    </location>
</feature>
<dbReference type="AlphaFoldDB" id="A0A2T2WXG2"/>
<dbReference type="GO" id="GO:0045333">
    <property type="term" value="P:cellular respiration"/>
    <property type="evidence" value="ECO:0007669"/>
    <property type="project" value="UniProtKB-ARBA"/>
</dbReference>